<dbReference type="SUPFAM" id="SSF55729">
    <property type="entry name" value="Acyl-CoA N-acyltransferases (Nat)"/>
    <property type="match status" value="1"/>
</dbReference>
<dbReference type="PROSITE" id="PS51186">
    <property type="entry name" value="GNAT"/>
    <property type="match status" value="1"/>
</dbReference>
<dbReference type="PANTHER" id="PTHR43792">
    <property type="entry name" value="GNAT FAMILY, PUTATIVE (AFU_ORTHOLOGUE AFUA_3G00765)-RELATED-RELATED"/>
    <property type="match status" value="1"/>
</dbReference>
<dbReference type="Pfam" id="PF13302">
    <property type="entry name" value="Acetyltransf_3"/>
    <property type="match status" value="1"/>
</dbReference>
<comment type="similarity">
    <text evidence="3">Belongs to the acetyltransferase family. RimJ subfamily.</text>
</comment>
<accession>A0A9W6FDM8</accession>
<dbReference type="EMBL" id="BSBO01000006">
    <property type="protein sequence ID" value="GLG03701.1"/>
    <property type="molecule type" value="Genomic_DNA"/>
</dbReference>
<keyword evidence="7" id="KW-1185">Reference proteome</keyword>
<keyword evidence="2" id="KW-0012">Acyltransferase</keyword>
<dbReference type="InterPro" id="IPR016181">
    <property type="entry name" value="Acyl_CoA_acyltransferase"/>
</dbReference>
<dbReference type="PANTHER" id="PTHR43792:SF8">
    <property type="entry name" value="[RIBOSOMAL PROTEIN US5]-ALANINE N-ACETYLTRANSFERASE"/>
    <property type="match status" value="1"/>
</dbReference>
<protein>
    <submittedName>
        <fullName evidence="5">Alanine acetyltransferase</fullName>
    </submittedName>
</protein>
<reference evidence="5" key="2">
    <citation type="submission" date="2022-11" db="EMBL/GenBank/DDBJ databases">
        <title>Draft genome sequence of Sellimonas catena strain 12EGH17.</title>
        <authorList>
            <person name="Atsushi H."/>
            <person name="Moriya O."/>
            <person name="Mitsuo S."/>
        </authorList>
    </citation>
    <scope>NUCLEOTIDE SEQUENCE</scope>
    <source>
        <strain evidence="5">12EGH17</strain>
    </source>
</reference>
<dbReference type="RefSeq" id="WP_281844628.1">
    <property type="nucleotide sequence ID" value="NZ_BSBO01000006.1"/>
</dbReference>
<reference evidence="6" key="3">
    <citation type="submission" date="2022-11" db="EMBL/GenBank/DDBJ databases">
        <title>Draft genome sequence of Sellimonas catena strain 18CBH55.</title>
        <authorList>
            <person name="Hisatomi A."/>
            <person name="Ohkuma M."/>
            <person name="Sakamoto M."/>
        </authorList>
    </citation>
    <scope>NUCLEOTIDE SEQUENCE</scope>
    <source>
        <strain evidence="6">18CBH55</strain>
    </source>
</reference>
<gene>
    <name evidence="5" type="ORF">Selli1_08750</name>
    <name evidence="6" type="ORF">Selli2_09370</name>
</gene>
<reference evidence="5" key="1">
    <citation type="submission" date="2022-11" db="EMBL/GenBank/DDBJ databases">
        <title>Draft genome sequence of Sellimonas catena strain 12EGH17.</title>
        <authorList>
            <person name="Hisatomi A."/>
            <person name="Ohkuma M."/>
            <person name="Sakamoto M."/>
        </authorList>
    </citation>
    <scope>NUCLEOTIDE SEQUENCE</scope>
    <source>
        <strain evidence="5">12EGH17</strain>
    </source>
</reference>
<dbReference type="Proteomes" id="UP001145094">
    <property type="component" value="Unassembled WGS sequence"/>
</dbReference>
<comment type="caution">
    <text evidence="5">The sequence shown here is derived from an EMBL/GenBank/DDBJ whole genome shotgun (WGS) entry which is preliminary data.</text>
</comment>
<evidence type="ECO:0000313" key="7">
    <source>
        <dbReference type="Proteomes" id="UP001145145"/>
    </source>
</evidence>
<proteinExistence type="inferred from homology"/>
<evidence type="ECO:0000256" key="1">
    <source>
        <dbReference type="ARBA" id="ARBA00022679"/>
    </source>
</evidence>
<dbReference type="GO" id="GO:0008999">
    <property type="term" value="F:protein-N-terminal-alanine acetyltransferase activity"/>
    <property type="evidence" value="ECO:0007669"/>
    <property type="project" value="TreeGrafter"/>
</dbReference>
<evidence type="ECO:0000259" key="4">
    <source>
        <dbReference type="PROSITE" id="PS51186"/>
    </source>
</evidence>
<dbReference type="InterPro" id="IPR000182">
    <property type="entry name" value="GNAT_dom"/>
</dbReference>
<evidence type="ECO:0000256" key="2">
    <source>
        <dbReference type="ARBA" id="ARBA00023315"/>
    </source>
</evidence>
<name>A0A9W6FDM8_9FIRM</name>
<dbReference type="InterPro" id="IPR051531">
    <property type="entry name" value="N-acetyltransferase"/>
</dbReference>
<dbReference type="EMBL" id="BSCH01000005">
    <property type="protein sequence ID" value="GLG89510.1"/>
    <property type="molecule type" value="Genomic_DNA"/>
</dbReference>
<dbReference type="AlphaFoldDB" id="A0A9W6FDM8"/>
<sequence>MRKRYTTGRLIFRMADPAFARMTVEFFSENRELFEKCEERRPEEFFLPEFQEIWLDIQREKAKKGEWYSFYLFEKGKPHKVVGTLSLSQIQYGSLCSGVIGYRIDRLRQGEGLGTEAVREGTRIGFEELRLHRMEADVMPENLASLRVLEKCGYEKEGYFREYLKINGKWEDHIHMAVIRTEERTKKQEIAVVNQSKIAII</sequence>
<evidence type="ECO:0000256" key="3">
    <source>
        <dbReference type="ARBA" id="ARBA00038502"/>
    </source>
</evidence>
<reference evidence="6" key="4">
    <citation type="submission" date="2022-11" db="EMBL/GenBank/DDBJ databases">
        <title>Draft genome sequence of Sellimonas catena strain 18CBH55.</title>
        <authorList>
            <person name="Atsushi H."/>
            <person name="Moriya O."/>
            <person name="Mitsuo S."/>
        </authorList>
    </citation>
    <scope>NUCLEOTIDE SEQUENCE</scope>
    <source>
        <strain evidence="6">18CBH55</strain>
    </source>
</reference>
<feature type="domain" description="N-acetyltransferase" evidence="4">
    <location>
        <begin position="17"/>
        <end position="181"/>
    </location>
</feature>
<dbReference type="Proteomes" id="UP001145145">
    <property type="component" value="Unassembled WGS sequence"/>
</dbReference>
<evidence type="ECO:0000313" key="6">
    <source>
        <dbReference type="EMBL" id="GLG89510.1"/>
    </source>
</evidence>
<dbReference type="GO" id="GO:0005737">
    <property type="term" value="C:cytoplasm"/>
    <property type="evidence" value="ECO:0007669"/>
    <property type="project" value="TreeGrafter"/>
</dbReference>
<evidence type="ECO:0000313" key="5">
    <source>
        <dbReference type="EMBL" id="GLG03701.1"/>
    </source>
</evidence>
<keyword evidence="1" id="KW-0808">Transferase</keyword>
<dbReference type="Gene3D" id="3.40.630.30">
    <property type="match status" value="1"/>
</dbReference>
<reference evidence="5 7" key="5">
    <citation type="journal article" date="2023" name="Int. J. Syst. Evol. Microbiol.">
        <title>Sellimonas catena sp. nov., isolated from human faeces.</title>
        <authorList>
            <person name="Hisatomi A."/>
            <person name="Ohkuma M."/>
            <person name="Sakamoto M."/>
        </authorList>
    </citation>
    <scope>NUCLEOTIDE SEQUENCE [LARGE SCALE GENOMIC DNA]</scope>
    <source>
        <strain evidence="5 7">12EGH17</strain>
        <strain evidence="6">18CBH55</strain>
    </source>
</reference>
<organism evidence="5 7">
    <name type="scientific">Sellimonas catena</name>
    <dbReference type="NCBI Taxonomy" id="2994035"/>
    <lineage>
        <taxon>Bacteria</taxon>
        <taxon>Bacillati</taxon>
        <taxon>Bacillota</taxon>
        <taxon>Clostridia</taxon>
        <taxon>Lachnospirales</taxon>
        <taxon>Lachnospiraceae</taxon>
        <taxon>Sellimonas</taxon>
    </lineage>
</organism>